<dbReference type="PANTHER" id="PTHR15574">
    <property type="entry name" value="WD REPEAT DOMAIN-CONTAINING FAMILY"/>
    <property type="match status" value="1"/>
</dbReference>
<feature type="compositionally biased region" description="Polar residues" evidence="4">
    <location>
        <begin position="211"/>
        <end position="227"/>
    </location>
</feature>
<keyword evidence="2" id="KW-0677">Repeat</keyword>
<organism evidence="5 6">
    <name type="scientific">Cardiocondyla obscurior</name>
    <dbReference type="NCBI Taxonomy" id="286306"/>
    <lineage>
        <taxon>Eukaryota</taxon>
        <taxon>Metazoa</taxon>
        <taxon>Ecdysozoa</taxon>
        <taxon>Arthropoda</taxon>
        <taxon>Hexapoda</taxon>
        <taxon>Insecta</taxon>
        <taxon>Pterygota</taxon>
        <taxon>Neoptera</taxon>
        <taxon>Endopterygota</taxon>
        <taxon>Hymenoptera</taxon>
        <taxon>Apocrita</taxon>
        <taxon>Aculeata</taxon>
        <taxon>Formicoidea</taxon>
        <taxon>Formicidae</taxon>
        <taxon>Myrmicinae</taxon>
        <taxon>Cardiocondyla</taxon>
    </lineage>
</organism>
<evidence type="ECO:0000313" key="6">
    <source>
        <dbReference type="Proteomes" id="UP001430953"/>
    </source>
</evidence>
<feature type="compositionally biased region" description="Polar residues" evidence="4">
    <location>
        <begin position="438"/>
        <end position="457"/>
    </location>
</feature>
<feature type="compositionally biased region" description="Acidic residues" evidence="4">
    <location>
        <begin position="492"/>
        <end position="519"/>
    </location>
</feature>
<feature type="compositionally biased region" description="Low complexity" evidence="4">
    <location>
        <begin position="246"/>
        <end position="261"/>
    </location>
</feature>
<keyword evidence="6" id="KW-1185">Reference proteome</keyword>
<evidence type="ECO:0000256" key="3">
    <source>
        <dbReference type="PROSITE-ProRule" id="PRU00221"/>
    </source>
</evidence>
<dbReference type="InterPro" id="IPR036322">
    <property type="entry name" value="WD40_repeat_dom_sf"/>
</dbReference>
<feature type="region of interest" description="Disordered" evidence="4">
    <location>
        <begin position="1"/>
        <end position="41"/>
    </location>
</feature>
<evidence type="ECO:0000313" key="5">
    <source>
        <dbReference type="EMBL" id="KAL0100337.1"/>
    </source>
</evidence>
<feature type="compositionally biased region" description="Basic residues" evidence="4">
    <location>
        <begin position="197"/>
        <end position="210"/>
    </location>
</feature>
<feature type="compositionally biased region" description="Polar residues" evidence="4">
    <location>
        <begin position="30"/>
        <end position="41"/>
    </location>
</feature>
<dbReference type="PANTHER" id="PTHR15574:SF21">
    <property type="entry name" value="DDB1- AND CUL4-ASSOCIATED FACTOR 8"/>
    <property type="match status" value="1"/>
</dbReference>
<dbReference type="SUPFAM" id="SSF50978">
    <property type="entry name" value="WD40 repeat-like"/>
    <property type="match status" value="1"/>
</dbReference>
<feature type="compositionally biased region" description="Acidic residues" evidence="4">
    <location>
        <begin position="940"/>
        <end position="972"/>
    </location>
</feature>
<dbReference type="InterPro" id="IPR001680">
    <property type="entry name" value="WD40_rpt"/>
</dbReference>
<dbReference type="Pfam" id="PF00400">
    <property type="entry name" value="WD40"/>
    <property type="match status" value="2"/>
</dbReference>
<feature type="compositionally biased region" description="Basic and acidic residues" evidence="4">
    <location>
        <begin position="146"/>
        <end position="171"/>
    </location>
</feature>
<dbReference type="Gene3D" id="2.130.10.10">
    <property type="entry name" value="YVTN repeat-like/Quinoprotein amine dehydrogenase"/>
    <property type="match status" value="1"/>
</dbReference>
<feature type="compositionally biased region" description="Acidic residues" evidence="4">
    <location>
        <begin position="298"/>
        <end position="315"/>
    </location>
</feature>
<comment type="caution">
    <text evidence="5">The sequence shown here is derived from an EMBL/GenBank/DDBJ whole genome shotgun (WGS) entry which is preliminary data.</text>
</comment>
<feature type="compositionally biased region" description="Polar residues" evidence="4">
    <location>
        <begin position="317"/>
        <end position="331"/>
    </location>
</feature>
<evidence type="ECO:0000256" key="1">
    <source>
        <dbReference type="ARBA" id="ARBA00022574"/>
    </source>
</evidence>
<dbReference type="AlphaFoldDB" id="A0AAW2EAS8"/>
<sequence length="972" mass="109626">MESKISDTNNDSEVQLSADLNLNGEKSEKMQSNSLEDSSVSENIENYSITSDSHSTLKAASHQVEFNDHLTCKTVQSEPMELSAEDEIKTTDKCDKSNDVLKGILYTTGFNSIDLSEAQDNSPSSCTIENCSNSLHRGRNKVKRTISKDQVHTSNDILEKSDNSSDEDSSKRQKLNKSACNANAGSLTDDTVTFQKSKSKVKQRNYHKRQNATSDNEDSSGNTSSNETSREALVVPDENEENVATASASNESAQNESSRSSEVCRPGSETPNDESDRHKNNRGSWNEWGGGRENLWIDSDENEDEDAEKEEDEAQDNSSFTCTIENCSNSLHRGRNKVKRTILKDQVHTSKDILEKSDNSSDEDSSKRQKLNKSACNANAESLTDDAVTFQKSKSKVKQRNYRKRQNATSDNEDSSGNISSNETTREALVVPDENEENVATASATNESAQNESSRSSGVCRPGSETPNDESDRHKNNRGGSNEWGGGRENLWDSDENEAEEEDEDEEEDEEEEEDEDKDETPYCLKVKKPPPNWHIVPEMINRQIGNNPLFQRRFYGSLHAVERLELMYNLDEHQGCVNALNFNQKGNLLASASDDLTVVIWDWAVGKKHHWFTSGHTSNMFQAKWLPLDMECLMVTCARDGQVRLLDLKHDTSKKLAAHRGPSHKLAVHPETPHVVFSAGEDARVFSIDIRESKPNKLLVVKEDSSEVQLYSIHSNPLNCNEFCVGGRSLYVRVYDRRKVSKPLYHLLPYHLTGNKHVTCAVYNHNGTEILASYNDEDIYLFNTLMPPRVDTSIDYVHRYQGHRNNATVKGVNFFGPKSEYIISGSDCGNIFIWDKNTEAVVQWMAGDKQGVVNCLEGHPHIPVLATSGLDYDVKIWVPSCKESPIMKSFANCVKSNARNRKQENMRNSFDGQLFWVFLRHIRDRQRTDNLNTHYGFEVQDEDDDDDEDVDDDDDDENGDDDDDDDDDDYH</sequence>
<dbReference type="InterPro" id="IPR015943">
    <property type="entry name" value="WD40/YVTN_repeat-like_dom_sf"/>
</dbReference>
<dbReference type="GO" id="GO:0005737">
    <property type="term" value="C:cytoplasm"/>
    <property type="evidence" value="ECO:0007669"/>
    <property type="project" value="TreeGrafter"/>
</dbReference>
<feature type="compositionally biased region" description="Polar residues" evidence="4">
    <location>
        <begin position="372"/>
        <end position="382"/>
    </location>
</feature>
<dbReference type="PROSITE" id="PS50082">
    <property type="entry name" value="WD_REPEATS_2"/>
    <property type="match status" value="1"/>
</dbReference>
<feature type="compositionally biased region" description="Basic and acidic residues" evidence="4">
    <location>
        <begin position="342"/>
        <end position="367"/>
    </location>
</feature>
<feature type="compositionally biased region" description="Basic residues" evidence="4">
    <location>
        <begin position="332"/>
        <end position="341"/>
    </location>
</feature>
<feature type="compositionally biased region" description="Basic residues" evidence="4">
    <location>
        <begin position="393"/>
        <end position="406"/>
    </location>
</feature>
<dbReference type="SMART" id="SM00320">
    <property type="entry name" value="WD40"/>
    <property type="match status" value="7"/>
</dbReference>
<dbReference type="PROSITE" id="PS50294">
    <property type="entry name" value="WD_REPEATS_REGION"/>
    <property type="match status" value="1"/>
</dbReference>
<dbReference type="EMBL" id="JADYXP020000026">
    <property type="protein sequence ID" value="KAL0100337.1"/>
    <property type="molecule type" value="Genomic_DNA"/>
</dbReference>
<feature type="compositionally biased region" description="Polar residues" evidence="4">
    <location>
        <begin position="176"/>
        <end position="196"/>
    </location>
</feature>
<proteinExistence type="predicted"/>
<feature type="region of interest" description="Disordered" evidence="4">
    <location>
        <begin position="137"/>
        <end position="528"/>
    </location>
</feature>
<feature type="region of interest" description="Disordered" evidence="4">
    <location>
        <begin position="934"/>
        <end position="972"/>
    </location>
</feature>
<evidence type="ECO:0000256" key="2">
    <source>
        <dbReference type="ARBA" id="ARBA00022737"/>
    </source>
</evidence>
<reference evidence="5 6" key="1">
    <citation type="submission" date="2023-03" db="EMBL/GenBank/DDBJ databases">
        <title>High recombination rates correlate with genetic variation in Cardiocondyla obscurior ants.</title>
        <authorList>
            <person name="Errbii M."/>
        </authorList>
    </citation>
    <scope>NUCLEOTIDE SEQUENCE [LARGE SCALE GENOMIC DNA]</scope>
    <source>
        <strain evidence="5">Alpha-2009</strain>
        <tissue evidence="5">Whole body</tissue>
    </source>
</reference>
<accession>A0AAW2EAS8</accession>
<feature type="compositionally biased region" description="Polar residues" evidence="4">
    <location>
        <begin position="1"/>
        <end position="20"/>
    </location>
</feature>
<dbReference type="GO" id="GO:0080008">
    <property type="term" value="C:Cul4-RING E3 ubiquitin ligase complex"/>
    <property type="evidence" value="ECO:0007669"/>
    <property type="project" value="TreeGrafter"/>
</dbReference>
<dbReference type="Proteomes" id="UP001430953">
    <property type="component" value="Unassembled WGS sequence"/>
</dbReference>
<feature type="repeat" description="WD" evidence="3">
    <location>
        <begin position="571"/>
        <end position="603"/>
    </location>
</feature>
<gene>
    <name evidence="5" type="ORF">PUN28_019596</name>
</gene>
<protein>
    <recommendedName>
        <fullName evidence="7">DDB1- and CUL4-associated factor 8</fullName>
    </recommendedName>
</protein>
<name>A0AAW2EAS8_9HYME</name>
<feature type="compositionally biased region" description="Polar residues" evidence="4">
    <location>
        <begin position="407"/>
        <end position="423"/>
    </location>
</feature>
<evidence type="ECO:0000256" key="4">
    <source>
        <dbReference type="SAM" id="MobiDB-lite"/>
    </source>
</evidence>
<dbReference type="InterPro" id="IPR045151">
    <property type="entry name" value="DCAF8"/>
</dbReference>
<evidence type="ECO:0008006" key="7">
    <source>
        <dbReference type="Google" id="ProtNLM"/>
    </source>
</evidence>
<keyword evidence="1 3" id="KW-0853">WD repeat</keyword>